<dbReference type="Proteomes" id="UP000422221">
    <property type="component" value="Unassembled WGS sequence"/>
</dbReference>
<feature type="transmembrane region" description="Helical" evidence="1">
    <location>
        <begin position="69"/>
        <end position="89"/>
    </location>
</feature>
<evidence type="ECO:0000313" key="2">
    <source>
        <dbReference type="EMBL" id="KAA3770787.1"/>
    </source>
</evidence>
<dbReference type="RefSeq" id="WP_005926005.1">
    <property type="nucleotide sequence ID" value="NZ_CABKSE010000001.1"/>
</dbReference>
<name>A0A7J4XPL4_9BACE</name>
<keyword evidence="1" id="KW-0472">Membrane</keyword>
<accession>A0A7J4XPL4</accession>
<keyword evidence="1" id="KW-0812">Transmembrane</keyword>
<feature type="transmembrane region" description="Helical" evidence="1">
    <location>
        <begin position="12"/>
        <end position="30"/>
    </location>
</feature>
<feature type="transmembrane region" description="Helical" evidence="1">
    <location>
        <begin position="36"/>
        <end position="62"/>
    </location>
</feature>
<reference evidence="2 3" key="1">
    <citation type="journal article" date="2019" name="Nat. Med.">
        <title>A library of human gut bacterial isolates paired with longitudinal multiomics data enables mechanistic microbiome research.</title>
        <authorList>
            <person name="Poyet M."/>
            <person name="Groussin M."/>
            <person name="Gibbons S.M."/>
            <person name="Avila-Pacheco J."/>
            <person name="Jiang X."/>
            <person name="Kearney S.M."/>
            <person name="Perrotta A.R."/>
            <person name="Berdy B."/>
            <person name="Zhao S."/>
            <person name="Lieberman T.D."/>
            <person name="Swanson P.K."/>
            <person name="Smith M."/>
            <person name="Roesemann S."/>
            <person name="Alexander J.E."/>
            <person name="Rich S.A."/>
            <person name="Livny J."/>
            <person name="Vlamakis H."/>
            <person name="Clish C."/>
            <person name="Bullock K."/>
            <person name="Deik A."/>
            <person name="Scott J."/>
            <person name="Pierce K.A."/>
            <person name="Xavier R.J."/>
            <person name="Alm E.J."/>
        </authorList>
    </citation>
    <scope>NUCLEOTIDE SEQUENCE [LARGE SCALE GENOMIC DNA]</scope>
    <source>
        <strain evidence="2 3">BIOML-A10</strain>
    </source>
</reference>
<comment type="caution">
    <text evidence="2">The sequence shown here is derived from an EMBL/GenBank/DDBJ whole genome shotgun (WGS) entry which is preliminary data.</text>
</comment>
<keyword evidence="1" id="KW-1133">Transmembrane helix</keyword>
<protein>
    <submittedName>
        <fullName evidence="2">Uncharacterized protein</fullName>
    </submittedName>
</protein>
<dbReference type="EMBL" id="VWMK01000001">
    <property type="protein sequence ID" value="KAA3770787.1"/>
    <property type="molecule type" value="Genomic_DNA"/>
</dbReference>
<dbReference type="AlphaFoldDB" id="A0A7J4XPL4"/>
<organism evidence="2 3">
    <name type="scientific">Bacteroides salyersiae</name>
    <dbReference type="NCBI Taxonomy" id="291644"/>
    <lineage>
        <taxon>Bacteria</taxon>
        <taxon>Pseudomonadati</taxon>
        <taxon>Bacteroidota</taxon>
        <taxon>Bacteroidia</taxon>
        <taxon>Bacteroidales</taxon>
        <taxon>Bacteroidaceae</taxon>
        <taxon>Bacteroides</taxon>
    </lineage>
</organism>
<evidence type="ECO:0000256" key="1">
    <source>
        <dbReference type="SAM" id="Phobius"/>
    </source>
</evidence>
<proteinExistence type="predicted"/>
<evidence type="ECO:0000313" key="3">
    <source>
        <dbReference type="Proteomes" id="UP000422221"/>
    </source>
</evidence>
<sequence>MKALFSKKSIITLSILLVIDIIMIGCWTLYSQPDESMTIILLFIIPMVFLANLMIAGIFYFIKIYYTPFFVINAFLSSFLVYLFFVQYIEIDKRIRMDSWKFFIGGVEYTISCDDINKDGSYYSIQHSPEPGLSIGGENERGIVFTRNDTVYFTAIDSTTYFICNNYLYGYKNIDKVKVKKKY</sequence>
<dbReference type="GeneID" id="93115752"/>
<gene>
    <name evidence="2" type="ORF">F3F73_02270</name>
</gene>